<feature type="region of interest" description="Disordered" evidence="7">
    <location>
        <begin position="66"/>
        <end position="95"/>
    </location>
</feature>
<evidence type="ECO:0000256" key="4">
    <source>
        <dbReference type="ARBA" id="ARBA00023143"/>
    </source>
</evidence>
<comment type="subunit">
    <text evidence="6">The basal body constitutes a major portion of the flagellar organelle and consists of a number of rings mounted on a central rod.</text>
</comment>
<sequence length="136" mass="14580">MILNIIGSSTNGDTYSLLKKSMDASALRGKVSANNIANINTKNYKGLYVTFEETLKDNMAADTMKTDNSKDIQAGNSNGEITVNRDESTSARQDGNNVDIDLEMTNQAANTLMYAALVSQVNSKISLTSYVIGGGK</sequence>
<comment type="function">
    <text evidence="5 6">Structural component of flagellum, the bacterial motility apparatus. Part of the rod structure of flagellar basal body.</text>
</comment>
<dbReference type="AlphaFoldDB" id="A0A7Y3SVF9"/>
<reference evidence="8 9" key="1">
    <citation type="submission" date="2020-05" db="EMBL/GenBank/DDBJ databases">
        <title>Complete genome of Clostridium estertheticum subspecies estertheticum, isolated from Vacuum packed lamb meat from New Zealand imported to Switzerland.</title>
        <authorList>
            <person name="Wambui J."/>
            <person name="Stevens M.J.A."/>
            <person name="Stephan R."/>
        </authorList>
    </citation>
    <scope>NUCLEOTIDE SEQUENCE [LARGE SCALE GENOMIC DNA]</scope>
    <source>
        <strain evidence="8 9">CEST001</strain>
    </source>
</reference>
<gene>
    <name evidence="8" type="primary">flgB</name>
    <name evidence="8" type="ORF">HLQ16_08965</name>
</gene>
<evidence type="ECO:0000313" key="9">
    <source>
        <dbReference type="Proteomes" id="UP000531659"/>
    </source>
</evidence>
<evidence type="ECO:0000256" key="6">
    <source>
        <dbReference type="PIRNR" id="PIRNR002889"/>
    </source>
</evidence>
<dbReference type="NCBIfam" id="NF009266">
    <property type="entry name" value="PRK12623.1"/>
    <property type="match status" value="1"/>
</dbReference>
<evidence type="ECO:0000256" key="3">
    <source>
        <dbReference type="ARBA" id="ARBA00014376"/>
    </source>
</evidence>
<keyword evidence="4 6" id="KW-0975">Bacterial flagellum</keyword>
<dbReference type="EMBL" id="JABEYB010000006">
    <property type="protein sequence ID" value="NNU76056.1"/>
    <property type="molecule type" value="Genomic_DNA"/>
</dbReference>
<dbReference type="Proteomes" id="UP000531659">
    <property type="component" value="Unassembled WGS sequence"/>
</dbReference>
<keyword evidence="8" id="KW-0969">Cilium</keyword>
<protein>
    <recommendedName>
        <fullName evidence="3 6">Flagellar basal body rod protein FlgB</fullName>
    </recommendedName>
</protein>
<keyword evidence="8" id="KW-0966">Cell projection</keyword>
<evidence type="ECO:0000256" key="5">
    <source>
        <dbReference type="ARBA" id="ARBA00024934"/>
    </source>
</evidence>
<keyword evidence="8" id="KW-0282">Flagellum</keyword>
<evidence type="ECO:0000256" key="2">
    <source>
        <dbReference type="ARBA" id="ARBA00009677"/>
    </source>
</evidence>
<evidence type="ECO:0000313" key="8">
    <source>
        <dbReference type="EMBL" id="NNU76056.1"/>
    </source>
</evidence>
<organism evidence="8 9">
    <name type="scientific">Clostridium estertheticum</name>
    <dbReference type="NCBI Taxonomy" id="238834"/>
    <lineage>
        <taxon>Bacteria</taxon>
        <taxon>Bacillati</taxon>
        <taxon>Bacillota</taxon>
        <taxon>Clostridia</taxon>
        <taxon>Eubacteriales</taxon>
        <taxon>Clostridiaceae</taxon>
        <taxon>Clostridium</taxon>
    </lineage>
</organism>
<dbReference type="InterPro" id="IPR006300">
    <property type="entry name" value="FlgB"/>
</dbReference>
<dbReference type="RefSeq" id="WP_171296990.1">
    <property type="nucleotide sequence ID" value="NZ_CP087098.1"/>
</dbReference>
<dbReference type="GO" id="GO:0071973">
    <property type="term" value="P:bacterial-type flagellum-dependent cell motility"/>
    <property type="evidence" value="ECO:0007669"/>
    <property type="project" value="InterPro"/>
</dbReference>
<comment type="similarity">
    <text evidence="2 6">Belongs to the flagella basal body rod proteins family.</text>
</comment>
<dbReference type="PIRSF" id="PIRSF002889">
    <property type="entry name" value="Rod_FlgB"/>
    <property type="match status" value="1"/>
</dbReference>
<name>A0A7Y3SVF9_9CLOT</name>
<comment type="subcellular location">
    <subcellularLocation>
        <location evidence="1 6">Bacterial flagellum basal body</location>
    </subcellularLocation>
</comment>
<dbReference type="GO" id="GO:0030694">
    <property type="term" value="C:bacterial-type flagellum basal body, rod"/>
    <property type="evidence" value="ECO:0007669"/>
    <property type="project" value="InterPro"/>
</dbReference>
<dbReference type="NCBIfam" id="TIGR01396">
    <property type="entry name" value="FlgB"/>
    <property type="match status" value="1"/>
</dbReference>
<accession>A0A7Y3SVF9</accession>
<evidence type="ECO:0000256" key="1">
    <source>
        <dbReference type="ARBA" id="ARBA00004117"/>
    </source>
</evidence>
<proteinExistence type="inferred from homology"/>
<comment type="caution">
    <text evidence="8">The sequence shown here is derived from an EMBL/GenBank/DDBJ whole genome shotgun (WGS) entry which is preliminary data.</text>
</comment>
<evidence type="ECO:0000256" key="7">
    <source>
        <dbReference type="SAM" id="MobiDB-lite"/>
    </source>
</evidence>